<evidence type="ECO:0000259" key="8">
    <source>
        <dbReference type="Pfam" id="PF01643"/>
    </source>
</evidence>
<dbReference type="InterPro" id="IPR029069">
    <property type="entry name" value="HotDog_dom_sf"/>
</dbReference>
<dbReference type="InterPro" id="IPR045023">
    <property type="entry name" value="FATA/B"/>
</dbReference>
<keyword evidence="4" id="KW-0276">Fatty acid metabolism</keyword>
<evidence type="ECO:0000313" key="11">
    <source>
        <dbReference type="Proteomes" id="UP000078582"/>
    </source>
</evidence>
<dbReference type="PANTHER" id="PTHR31727">
    <property type="entry name" value="OLEOYL-ACYL CARRIER PROTEIN THIOESTERASE 1, CHLOROPLASTIC"/>
    <property type="match status" value="1"/>
</dbReference>
<dbReference type="PANTHER" id="PTHR31727:SF6">
    <property type="entry name" value="OLEOYL-ACYL CARRIER PROTEIN THIOESTERASE 1, CHLOROPLASTIC"/>
    <property type="match status" value="1"/>
</dbReference>
<evidence type="ECO:0000259" key="9">
    <source>
        <dbReference type="Pfam" id="PF20791"/>
    </source>
</evidence>
<evidence type="ECO:0000256" key="7">
    <source>
        <dbReference type="ARBA" id="ARBA00023160"/>
    </source>
</evidence>
<gene>
    <name evidence="10" type="ORF">AYR53_06805</name>
</gene>
<evidence type="ECO:0000256" key="6">
    <source>
        <dbReference type="ARBA" id="ARBA00023098"/>
    </source>
</evidence>
<name>A0A192H2J3_9LACO</name>
<proteinExistence type="inferred from homology"/>
<dbReference type="STRING" id="375175.AYR53_06805"/>
<dbReference type="InterPro" id="IPR049427">
    <property type="entry name" value="Acyl-ACP_TE_C"/>
</dbReference>
<evidence type="ECO:0000256" key="3">
    <source>
        <dbReference type="ARBA" id="ARBA00022801"/>
    </source>
</evidence>
<dbReference type="Proteomes" id="UP000078582">
    <property type="component" value="Chromosome"/>
</dbReference>
<organism evidence="10 11">
    <name type="scientific">Loigolactobacillus backii</name>
    <dbReference type="NCBI Taxonomy" id="375175"/>
    <lineage>
        <taxon>Bacteria</taxon>
        <taxon>Bacillati</taxon>
        <taxon>Bacillota</taxon>
        <taxon>Bacilli</taxon>
        <taxon>Lactobacillales</taxon>
        <taxon>Lactobacillaceae</taxon>
        <taxon>Loigolactobacillus</taxon>
    </lineage>
</organism>
<dbReference type="Pfam" id="PF20791">
    <property type="entry name" value="Acyl-ACP_TE_C"/>
    <property type="match status" value="1"/>
</dbReference>
<dbReference type="OrthoDB" id="9801517at2"/>
<feature type="domain" description="Acyl-ACP thioesterase N-terminal hotdog" evidence="8">
    <location>
        <begin position="3"/>
        <end position="131"/>
    </location>
</feature>
<feature type="domain" description="Acyl-ACP thioesterase-like C-terminal" evidence="9">
    <location>
        <begin position="151"/>
        <end position="249"/>
    </location>
</feature>
<dbReference type="CDD" id="cd00586">
    <property type="entry name" value="4HBT"/>
    <property type="match status" value="2"/>
</dbReference>
<evidence type="ECO:0000313" key="10">
    <source>
        <dbReference type="EMBL" id="ANK62498.1"/>
    </source>
</evidence>
<reference evidence="10 11" key="1">
    <citation type="submission" date="2016-03" db="EMBL/GenBank/DDBJ databases">
        <title>Pediococcus and Lactobacillus from brewery environment - whole genome sequencing and assembly.</title>
        <authorList>
            <person name="Behr J."/>
            <person name="Geissler A.J."/>
            <person name="Vogel R.F."/>
        </authorList>
    </citation>
    <scope>NUCLEOTIDE SEQUENCE [LARGE SCALE GENOMIC DNA]</scope>
    <source>
        <strain evidence="10 11">TMW 1.1989</strain>
    </source>
</reference>
<dbReference type="RefSeq" id="WP_068281075.1">
    <property type="nucleotide sequence ID" value="NZ_CP014873.1"/>
</dbReference>
<keyword evidence="5" id="KW-0809">Transit peptide</keyword>
<dbReference type="GO" id="GO:0000036">
    <property type="term" value="F:acyl carrier activity"/>
    <property type="evidence" value="ECO:0007669"/>
    <property type="project" value="TreeGrafter"/>
</dbReference>
<keyword evidence="7" id="KW-0275">Fatty acid biosynthesis</keyword>
<keyword evidence="2" id="KW-0444">Lipid biosynthesis</keyword>
<accession>A0A192H2J3</accession>
<keyword evidence="3" id="KW-0378">Hydrolase</keyword>
<dbReference type="InterPro" id="IPR002864">
    <property type="entry name" value="Acyl-ACP_thioesterase_NHD"/>
</dbReference>
<evidence type="ECO:0000256" key="1">
    <source>
        <dbReference type="ARBA" id="ARBA00006500"/>
    </source>
</evidence>
<dbReference type="AlphaFoldDB" id="A0A192H2J3"/>
<comment type="similarity">
    <text evidence="1">Belongs to the acyl-ACP thioesterase family.</text>
</comment>
<evidence type="ECO:0000256" key="4">
    <source>
        <dbReference type="ARBA" id="ARBA00022832"/>
    </source>
</evidence>
<dbReference type="EMBL" id="CP014873">
    <property type="protein sequence ID" value="ANK62498.1"/>
    <property type="molecule type" value="Genomic_DNA"/>
</dbReference>
<dbReference type="SUPFAM" id="SSF54637">
    <property type="entry name" value="Thioesterase/thiol ester dehydrase-isomerase"/>
    <property type="match status" value="2"/>
</dbReference>
<protein>
    <submittedName>
        <fullName evidence="10">Acyl-ACP thioesterase</fullName>
    </submittedName>
</protein>
<dbReference type="GeneID" id="42981961"/>
<dbReference type="Pfam" id="PF01643">
    <property type="entry name" value="Acyl-ACP_TE"/>
    <property type="match status" value="1"/>
</dbReference>
<evidence type="ECO:0000256" key="5">
    <source>
        <dbReference type="ARBA" id="ARBA00022946"/>
    </source>
</evidence>
<sequence>MGIKYTEDHRVTYYEGDTKDQMTLAMLINVAIMVSEHQNDALGIGNDYIHEFGAGWVVTQYNLKITRMPRVDETVTFGTEATGFNKYFCYRDYWAQDAAGNRLATIHSIWALMSYETRKMIAVIPEIVTKYKTASVKGVKHFPRISRIDAAKEVATQNYRVRYFDIDGNQHANNAHYFDWMFDHLGFDFCNEHDIATVNIRYEREVKYGELPESRYQLAETTAAGSVTSLHQIINNGKRCAEAEVVWTKHEA</sequence>
<keyword evidence="11" id="KW-1185">Reference proteome</keyword>
<dbReference type="GO" id="GO:0016297">
    <property type="term" value="F:fatty acyl-[ACP] hydrolase activity"/>
    <property type="evidence" value="ECO:0007669"/>
    <property type="project" value="InterPro"/>
</dbReference>
<evidence type="ECO:0000256" key="2">
    <source>
        <dbReference type="ARBA" id="ARBA00022516"/>
    </source>
</evidence>
<keyword evidence="6" id="KW-0443">Lipid metabolism</keyword>
<dbReference type="Gene3D" id="3.10.129.10">
    <property type="entry name" value="Hotdog Thioesterase"/>
    <property type="match status" value="1"/>
</dbReference>